<evidence type="ECO:0000313" key="2">
    <source>
        <dbReference type="Proteomes" id="UP000215914"/>
    </source>
</evidence>
<dbReference type="Gramene" id="mRNA:HanXRQr2_Chr08g0349901">
    <property type="protein sequence ID" value="mRNA:HanXRQr2_Chr08g0349901"/>
    <property type="gene ID" value="HanXRQr2_Chr08g0349901"/>
</dbReference>
<name>A0A9K3IGX6_HELAN</name>
<organism evidence="1 2">
    <name type="scientific">Helianthus annuus</name>
    <name type="common">Common sunflower</name>
    <dbReference type="NCBI Taxonomy" id="4232"/>
    <lineage>
        <taxon>Eukaryota</taxon>
        <taxon>Viridiplantae</taxon>
        <taxon>Streptophyta</taxon>
        <taxon>Embryophyta</taxon>
        <taxon>Tracheophyta</taxon>
        <taxon>Spermatophyta</taxon>
        <taxon>Magnoliopsida</taxon>
        <taxon>eudicotyledons</taxon>
        <taxon>Gunneridae</taxon>
        <taxon>Pentapetalae</taxon>
        <taxon>asterids</taxon>
        <taxon>campanulids</taxon>
        <taxon>Asterales</taxon>
        <taxon>Asteraceae</taxon>
        <taxon>Asteroideae</taxon>
        <taxon>Heliantheae alliance</taxon>
        <taxon>Heliantheae</taxon>
        <taxon>Helianthus</taxon>
    </lineage>
</organism>
<gene>
    <name evidence="1" type="ORF">HanXRQr2_Chr08g0349901</name>
</gene>
<protein>
    <submittedName>
        <fullName evidence="1">Uncharacterized protein</fullName>
    </submittedName>
</protein>
<evidence type="ECO:0000313" key="1">
    <source>
        <dbReference type="EMBL" id="KAF5796305.1"/>
    </source>
</evidence>
<reference evidence="1" key="1">
    <citation type="journal article" date="2017" name="Nature">
        <title>The sunflower genome provides insights into oil metabolism, flowering and Asterid evolution.</title>
        <authorList>
            <person name="Badouin H."/>
            <person name="Gouzy J."/>
            <person name="Grassa C.J."/>
            <person name="Murat F."/>
            <person name="Staton S.E."/>
            <person name="Cottret L."/>
            <person name="Lelandais-Briere C."/>
            <person name="Owens G.L."/>
            <person name="Carrere S."/>
            <person name="Mayjonade B."/>
            <person name="Legrand L."/>
            <person name="Gill N."/>
            <person name="Kane N.C."/>
            <person name="Bowers J.E."/>
            <person name="Hubner S."/>
            <person name="Bellec A."/>
            <person name="Berard A."/>
            <person name="Berges H."/>
            <person name="Blanchet N."/>
            <person name="Boniface M.C."/>
            <person name="Brunel D."/>
            <person name="Catrice O."/>
            <person name="Chaidir N."/>
            <person name="Claudel C."/>
            <person name="Donnadieu C."/>
            <person name="Faraut T."/>
            <person name="Fievet G."/>
            <person name="Helmstetter N."/>
            <person name="King M."/>
            <person name="Knapp S.J."/>
            <person name="Lai Z."/>
            <person name="Le Paslier M.C."/>
            <person name="Lippi Y."/>
            <person name="Lorenzon L."/>
            <person name="Mandel J.R."/>
            <person name="Marage G."/>
            <person name="Marchand G."/>
            <person name="Marquand E."/>
            <person name="Bret-Mestries E."/>
            <person name="Morien E."/>
            <person name="Nambeesan S."/>
            <person name="Nguyen T."/>
            <person name="Pegot-Espagnet P."/>
            <person name="Pouilly N."/>
            <person name="Raftis F."/>
            <person name="Sallet E."/>
            <person name="Schiex T."/>
            <person name="Thomas J."/>
            <person name="Vandecasteele C."/>
            <person name="Vares D."/>
            <person name="Vear F."/>
            <person name="Vautrin S."/>
            <person name="Crespi M."/>
            <person name="Mangin B."/>
            <person name="Burke J.M."/>
            <person name="Salse J."/>
            <person name="Munos S."/>
            <person name="Vincourt P."/>
            <person name="Rieseberg L.H."/>
            <person name="Langlade N.B."/>
        </authorList>
    </citation>
    <scope>NUCLEOTIDE SEQUENCE</scope>
    <source>
        <tissue evidence="1">Leaves</tissue>
    </source>
</reference>
<dbReference type="Proteomes" id="UP000215914">
    <property type="component" value="Unassembled WGS sequence"/>
</dbReference>
<proteinExistence type="predicted"/>
<keyword evidence="2" id="KW-1185">Reference proteome</keyword>
<dbReference type="AlphaFoldDB" id="A0A9K3IGX6"/>
<sequence length="229" mass="25902">MQENSSDFDGDSSPDMRLNGPMLRKLFNFEERFLVRSGSSSWKEFMGTAVARARDLPILCSMVANGDSRFPNTTPLGKSPSRTALSPGIKSAISWLGPAEPEWSTFVPNEISIEMCSKRTSSGWPKRDPRNVHFFGHITRTPNKSIHHQTTNSQPGIHLGHSNPPRELVLRHCEKKANTLFRVSDRNMVLLAIRYIIWLYVVTTELREQSLVRRFGAEKGENHLRGRGS</sequence>
<dbReference type="EMBL" id="MNCJ02000323">
    <property type="protein sequence ID" value="KAF5796305.1"/>
    <property type="molecule type" value="Genomic_DNA"/>
</dbReference>
<reference evidence="1" key="2">
    <citation type="submission" date="2020-06" db="EMBL/GenBank/DDBJ databases">
        <title>Helianthus annuus Genome sequencing and assembly Release 2.</title>
        <authorList>
            <person name="Gouzy J."/>
            <person name="Langlade N."/>
            <person name="Munos S."/>
        </authorList>
    </citation>
    <scope>NUCLEOTIDE SEQUENCE</scope>
    <source>
        <tissue evidence="1">Leaves</tissue>
    </source>
</reference>
<accession>A0A9K3IGX6</accession>
<comment type="caution">
    <text evidence="1">The sequence shown here is derived from an EMBL/GenBank/DDBJ whole genome shotgun (WGS) entry which is preliminary data.</text>
</comment>